<dbReference type="Gene3D" id="3.80.10.10">
    <property type="entry name" value="Ribonuclease Inhibitor"/>
    <property type="match status" value="1"/>
</dbReference>
<dbReference type="Proteomes" id="UP001153678">
    <property type="component" value="Unassembled WGS sequence"/>
</dbReference>
<sequence>MNRVMLLQRKDFIFTEAVAREAFPNFNLKSWITKMLSHSQDRANALEELNMAWKFIKNQFPEFARSQVFVAMDDYKTCVNLDDEPMHMRIFRVFHKQIVDYENVSQNLSKRRRKEIMDEQNDNIIKKGRKLIEVINKGRLVLGENWKRNKTIEKIILEEIIVEFANNEIPYIDLATWAVQMHSDNKEIRESARDSLDLAFDLRFSDPIDNFNAKSGLDDYESIVPKSERNLPMLTFRKIIDSYFVRRRDANKYSIRTYISCLEFLEKSLINKSIQIPDLTSNALFDYPKFLQIFEYNHFAQILEIYIKTIEIETNPDLGKIYLIITNIIIDMIFKKSKGLRIFKYVHDHIPSQKIIYTLDHLLYSYNDNAEGKGWITPFIPLSKLTSLTFIAYCVNEESYNNIWPNFFNTLAKLARNIQEIFIHFPTDDETYSFKEVLPAITNLIKSQISLKGLEMNRIDCSTMDQEIINALTTSQSNSLRSFKINGEIKFTSLIQLLVNCKNLKSINMHKLIKLEEKSSNDYKLVIPSLERFCHWNPHLQFQYQTNNADEEIILILKMASMSLKKLACSFFNQDIFSAINKYSVNLSHLCLFITSDSLERIARVLPFMYTLSYLYLESPKVDIILFRSSMLQLLGTSIPETLNHLCLNLCISLRFLRDFLTCCNIKLTSLELYGVEDATYKFATYISEYYDRNDQLRLLKLDRNLFSKFNSFLGHLHQKKVGFEVVESYQPSWFDEN</sequence>
<evidence type="ECO:0000313" key="1">
    <source>
        <dbReference type="EMBL" id="CAI2180811.1"/>
    </source>
</evidence>
<dbReference type="OrthoDB" id="2339219at2759"/>
<accession>A0A9W4SUA5</accession>
<dbReference type="AlphaFoldDB" id="A0A9W4SUA5"/>
<comment type="caution">
    <text evidence="1">The sequence shown here is derived from an EMBL/GenBank/DDBJ whole genome shotgun (WGS) entry which is preliminary data.</text>
</comment>
<organism evidence="1 2">
    <name type="scientific">Funneliformis geosporum</name>
    <dbReference type="NCBI Taxonomy" id="1117311"/>
    <lineage>
        <taxon>Eukaryota</taxon>
        <taxon>Fungi</taxon>
        <taxon>Fungi incertae sedis</taxon>
        <taxon>Mucoromycota</taxon>
        <taxon>Glomeromycotina</taxon>
        <taxon>Glomeromycetes</taxon>
        <taxon>Glomerales</taxon>
        <taxon>Glomeraceae</taxon>
        <taxon>Funneliformis</taxon>
    </lineage>
</organism>
<evidence type="ECO:0000313" key="2">
    <source>
        <dbReference type="Proteomes" id="UP001153678"/>
    </source>
</evidence>
<proteinExistence type="predicted"/>
<reference evidence="1" key="1">
    <citation type="submission" date="2022-08" db="EMBL/GenBank/DDBJ databases">
        <authorList>
            <person name="Kallberg Y."/>
            <person name="Tangrot J."/>
            <person name="Rosling A."/>
        </authorList>
    </citation>
    <scope>NUCLEOTIDE SEQUENCE</scope>
    <source>
        <strain evidence="1">Wild A</strain>
    </source>
</reference>
<protein>
    <submittedName>
        <fullName evidence="1">6265_t:CDS:1</fullName>
    </submittedName>
</protein>
<keyword evidence="2" id="KW-1185">Reference proteome</keyword>
<gene>
    <name evidence="1" type="ORF">FWILDA_LOCUS9767</name>
</gene>
<dbReference type="InterPro" id="IPR032675">
    <property type="entry name" value="LRR_dom_sf"/>
</dbReference>
<dbReference type="EMBL" id="CAMKVN010002376">
    <property type="protein sequence ID" value="CAI2180811.1"/>
    <property type="molecule type" value="Genomic_DNA"/>
</dbReference>
<name>A0A9W4SUA5_9GLOM</name>